<dbReference type="InterPro" id="IPR008930">
    <property type="entry name" value="Terpenoid_cyclase/PrenylTrfase"/>
</dbReference>
<evidence type="ECO:0000259" key="2">
    <source>
        <dbReference type="Pfam" id="PF01397"/>
    </source>
</evidence>
<reference evidence="3 4" key="1">
    <citation type="journal article" date="2018" name="Proc. Natl. Acad. Sci. U.S.A.">
        <title>Draft genome sequence of Camellia sinensis var. sinensis provides insights into the evolution of the tea genome and tea quality.</title>
        <authorList>
            <person name="Wei C."/>
            <person name="Yang H."/>
            <person name="Wang S."/>
            <person name="Zhao J."/>
            <person name="Liu C."/>
            <person name="Gao L."/>
            <person name="Xia E."/>
            <person name="Lu Y."/>
            <person name="Tai Y."/>
            <person name="She G."/>
            <person name="Sun J."/>
            <person name="Cao H."/>
            <person name="Tong W."/>
            <person name="Gao Q."/>
            <person name="Li Y."/>
            <person name="Deng W."/>
            <person name="Jiang X."/>
            <person name="Wang W."/>
            <person name="Chen Q."/>
            <person name="Zhang S."/>
            <person name="Li H."/>
            <person name="Wu J."/>
            <person name="Wang P."/>
            <person name="Li P."/>
            <person name="Shi C."/>
            <person name="Zheng F."/>
            <person name="Jian J."/>
            <person name="Huang B."/>
            <person name="Shan D."/>
            <person name="Shi M."/>
            <person name="Fang C."/>
            <person name="Yue Y."/>
            <person name="Li F."/>
            <person name="Li D."/>
            <person name="Wei S."/>
            <person name="Han B."/>
            <person name="Jiang C."/>
            <person name="Yin Y."/>
            <person name="Xia T."/>
            <person name="Zhang Z."/>
            <person name="Bennetzen J.L."/>
            <person name="Zhao S."/>
            <person name="Wan X."/>
        </authorList>
    </citation>
    <scope>NUCLEOTIDE SEQUENCE [LARGE SCALE GENOMIC DNA]</scope>
    <source>
        <strain evidence="4">cv. Shuchazao</strain>
        <tissue evidence="3">Leaf</tissue>
    </source>
</reference>
<sequence length="207" mass="23537">MQEVDVKIGQQLQQQKEEVRKMLVAANDQLSRKLNFINAIQRLGVSYHFESEIETALQHIYETDYNHHDDKANNDLYTIALLFRLLRQQGHPISSALPQPSKDFRQSFFRNKDLKRLLGLPIDHCKAPLLLNYIPTYKLALSDIPKRSKTPSSASTPSTASSPKPDQAFTSDPIEQPTISTPQLILSSQRQRRCRALVFAAADKTHS</sequence>
<dbReference type="InterPro" id="IPR036965">
    <property type="entry name" value="Terpene_synth_N_sf"/>
</dbReference>
<dbReference type="EMBL" id="SDRB02011565">
    <property type="protein sequence ID" value="THG00896.1"/>
    <property type="molecule type" value="Genomic_DNA"/>
</dbReference>
<gene>
    <name evidence="3" type="ORF">TEA_026265</name>
</gene>
<accession>A0A4S4DGE4</accession>
<organism evidence="3 4">
    <name type="scientific">Camellia sinensis var. sinensis</name>
    <name type="common">China tea</name>
    <dbReference type="NCBI Taxonomy" id="542762"/>
    <lineage>
        <taxon>Eukaryota</taxon>
        <taxon>Viridiplantae</taxon>
        <taxon>Streptophyta</taxon>
        <taxon>Embryophyta</taxon>
        <taxon>Tracheophyta</taxon>
        <taxon>Spermatophyta</taxon>
        <taxon>Magnoliopsida</taxon>
        <taxon>eudicotyledons</taxon>
        <taxon>Gunneridae</taxon>
        <taxon>Pentapetalae</taxon>
        <taxon>asterids</taxon>
        <taxon>Ericales</taxon>
        <taxon>Theaceae</taxon>
        <taxon>Camellia</taxon>
    </lineage>
</organism>
<dbReference type="Gene3D" id="1.50.10.130">
    <property type="entry name" value="Terpene synthase, N-terminal domain"/>
    <property type="match status" value="1"/>
</dbReference>
<proteinExistence type="predicted"/>
<comment type="caution">
    <text evidence="3">The sequence shown here is derived from an EMBL/GenBank/DDBJ whole genome shotgun (WGS) entry which is preliminary data.</text>
</comment>
<dbReference type="PANTHER" id="PTHR31225">
    <property type="entry name" value="OS04G0344100 PROTEIN-RELATED"/>
    <property type="match status" value="1"/>
</dbReference>
<evidence type="ECO:0000313" key="4">
    <source>
        <dbReference type="Proteomes" id="UP000306102"/>
    </source>
</evidence>
<dbReference type="Pfam" id="PF01397">
    <property type="entry name" value="Terpene_synth"/>
    <property type="match status" value="1"/>
</dbReference>
<dbReference type="SUPFAM" id="SSF48239">
    <property type="entry name" value="Terpenoid cyclases/Protein prenyltransferases"/>
    <property type="match status" value="1"/>
</dbReference>
<dbReference type="InterPro" id="IPR001906">
    <property type="entry name" value="Terpene_synth_N"/>
</dbReference>
<dbReference type="GO" id="GO:0016114">
    <property type="term" value="P:terpenoid biosynthetic process"/>
    <property type="evidence" value="ECO:0007669"/>
    <property type="project" value="InterPro"/>
</dbReference>
<feature type="compositionally biased region" description="Low complexity" evidence="1">
    <location>
        <begin position="150"/>
        <end position="165"/>
    </location>
</feature>
<feature type="region of interest" description="Disordered" evidence="1">
    <location>
        <begin position="145"/>
        <end position="190"/>
    </location>
</feature>
<protein>
    <recommendedName>
        <fullName evidence="2">Terpene synthase N-terminal domain-containing protein</fullName>
    </recommendedName>
</protein>
<name>A0A4S4DGE4_CAMSN</name>
<dbReference type="InterPro" id="IPR050148">
    <property type="entry name" value="Terpene_synthase-like"/>
</dbReference>
<dbReference type="InterPro" id="IPR008949">
    <property type="entry name" value="Isoprenoid_synthase_dom_sf"/>
</dbReference>
<dbReference type="Gene3D" id="1.10.600.10">
    <property type="entry name" value="Farnesyl Diphosphate Synthase"/>
    <property type="match status" value="1"/>
</dbReference>
<evidence type="ECO:0000256" key="1">
    <source>
        <dbReference type="SAM" id="MobiDB-lite"/>
    </source>
</evidence>
<keyword evidence="4" id="KW-1185">Reference proteome</keyword>
<dbReference type="PANTHER" id="PTHR31225:SF241">
    <property type="entry name" value="TERPENE SYNTHASE FAMILY, METAL-BINDING DOMAIN PROTEIN"/>
    <property type="match status" value="1"/>
</dbReference>
<evidence type="ECO:0000313" key="3">
    <source>
        <dbReference type="EMBL" id="THG00896.1"/>
    </source>
</evidence>
<feature type="compositionally biased region" description="Polar residues" evidence="1">
    <location>
        <begin position="177"/>
        <end position="189"/>
    </location>
</feature>
<dbReference type="GO" id="GO:0010333">
    <property type="term" value="F:terpene synthase activity"/>
    <property type="evidence" value="ECO:0007669"/>
    <property type="project" value="InterPro"/>
</dbReference>
<dbReference type="AlphaFoldDB" id="A0A4S4DGE4"/>
<feature type="domain" description="Terpene synthase N-terminal" evidence="2">
    <location>
        <begin position="8"/>
        <end position="118"/>
    </location>
</feature>
<dbReference type="Proteomes" id="UP000306102">
    <property type="component" value="Unassembled WGS sequence"/>
</dbReference>